<dbReference type="EMBL" id="CP054475">
    <property type="protein sequence ID" value="UXD86303.1"/>
    <property type="molecule type" value="Genomic_DNA"/>
</dbReference>
<protein>
    <submittedName>
        <fullName evidence="1">Uncharacterized protein</fullName>
    </submittedName>
</protein>
<keyword evidence="2" id="KW-1185">Reference proteome</keyword>
<dbReference type="RefSeq" id="WP_145470949.1">
    <property type="nucleotide sequence ID" value="NZ_CP054475.1"/>
</dbReference>
<dbReference type="Proteomes" id="UP001065322">
    <property type="component" value="Chromosome"/>
</dbReference>
<accession>A0ABY6A843</accession>
<name>A0ABY6A843_9GAMM</name>
<proteinExistence type="predicted"/>
<reference evidence="2" key="1">
    <citation type="submission" date="2020-06" db="EMBL/GenBank/DDBJ databases">
        <title>Thalassolituus marinus alknpb1M-1, a hydrocarbon-degrading bacterium isolated from the deep-sea overlying water using an in-situ strategy from the South China Sea basin.</title>
        <authorList>
            <person name="Dong C."/>
            <person name="Chen Y."/>
            <person name="Shao Z."/>
        </authorList>
    </citation>
    <scope>NUCLEOTIDE SEQUENCE [LARGE SCALE GENOMIC DNA]</scope>
    <source>
        <strain evidence="2">alknpb1M-1</strain>
    </source>
</reference>
<gene>
    <name evidence="1" type="ORF">HUF19_02040</name>
</gene>
<evidence type="ECO:0000313" key="2">
    <source>
        <dbReference type="Proteomes" id="UP001065322"/>
    </source>
</evidence>
<sequence>MDKAKASAKTGRSKKAKAVKNDAQLLIRINGEEREQFLALCEELDTSAAREIRRFIRGFIRKNQQTEES</sequence>
<organism evidence="1 2">
    <name type="scientific">Thalassolituus hydrocarboniclasticus</name>
    <dbReference type="NCBI Taxonomy" id="2742796"/>
    <lineage>
        <taxon>Bacteria</taxon>
        <taxon>Pseudomonadati</taxon>
        <taxon>Pseudomonadota</taxon>
        <taxon>Gammaproteobacteria</taxon>
        <taxon>Oceanospirillales</taxon>
        <taxon>Oceanospirillaceae</taxon>
        <taxon>Thalassolituus</taxon>
    </lineage>
</organism>
<evidence type="ECO:0000313" key="1">
    <source>
        <dbReference type="EMBL" id="UXD86303.1"/>
    </source>
</evidence>